<dbReference type="PATRIC" id="fig|909613.9.peg.6293"/>
<dbReference type="GO" id="GO:0008168">
    <property type="term" value="F:methyltransferase activity"/>
    <property type="evidence" value="ECO:0007669"/>
    <property type="project" value="UniProtKB-KW"/>
</dbReference>
<keyword evidence="2 5" id="KW-0808">Transferase</keyword>
<dbReference type="eggNOG" id="COG2227">
    <property type="taxonomic scope" value="Bacteria"/>
</dbReference>
<organism evidence="5 6">
    <name type="scientific">Actinokineospora spheciospongiae</name>
    <dbReference type="NCBI Taxonomy" id="909613"/>
    <lineage>
        <taxon>Bacteria</taxon>
        <taxon>Bacillati</taxon>
        <taxon>Actinomycetota</taxon>
        <taxon>Actinomycetes</taxon>
        <taxon>Pseudonocardiales</taxon>
        <taxon>Pseudonocardiaceae</taxon>
        <taxon>Actinokineospora</taxon>
    </lineage>
</organism>
<dbReference type="CDD" id="cd02440">
    <property type="entry name" value="AdoMet_MTases"/>
    <property type="match status" value="1"/>
</dbReference>
<dbReference type="AlphaFoldDB" id="W7IWK4"/>
<dbReference type="OrthoDB" id="3366024at2"/>
<feature type="domain" description="Methyltransferase" evidence="4">
    <location>
        <begin position="35"/>
        <end position="127"/>
    </location>
</feature>
<evidence type="ECO:0000256" key="1">
    <source>
        <dbReference type="ARBA" id="ARBA00022603"/>
    </source>
</evidence>
<dbReference type="STRING" id="909613.UO65_6296"/>
<dbReference type="SUPFAM" id="SSF53335">
    <property type="entry name" value="S-adenosyl-L-methionine-dependent methyltransferases"/>
    <property type="match status" value="1"/>
</dbReference>
<dbReference type="InterPro" id="IPR041698">
    <property type="entry name" value="Methyltransf_25"/>
</dbReference>
<dbReference type="Gene3D" id="3.40.50.150">
    <property type="entry name" value="Vaccinia Virus protein VP39"/>
    <property type="match status" value="1"/>
</dbReference>
<evidence type="ECO:0000259" key="4">
    <source>
        <dbReference type="Pfam" id="PF13649"/>
    </source>
</evidence>
<comment type="caution">
    <text evidence="5">The sequence shown here is derived from an EMBL/GenBank/DDBJ whole genome shotgun (WGS) entry which is preliminary data.</text>
</comment>
<dbReference type="Proteomes" id="UP000019277">
    <property type="component" value="Unassembled WGS sequence"/>
</dbReference>
<dbReference type="InterPro" id="IPR029063">
    <property type="entry name" value="SAM-dependent_MTases_sf"/>
</dbReference>
<dbReference type="GO" id="GO:0032259">
    <property type="term" value="P:methylation"/>
    <property type="evidence" value="ECO:0007669"/>
    <property type="project" value="UniProtKB-KW"/>
</dbReference>
<dbReference type="RefSeq" id="WP_035289889.1">
    <property type="nucleotide sequence ID" value="NZ_AYXG01000241.1"/>
</dbReference>
<protein>
    <submittedName>
        <fullName evidence="5">S-adenosylmethionine-dependent methyltransferase Functionally Coupled to the MukBEF Chromosome Partitioning Mechanism</fullName>
    </submittedName>
</protein>
<gene>
    <name evidence="5" type="ORF">UO65_6296</name>
</gene>
<dbReference type="PANTHER" id="PTHR43464:SF19">
    <property type="entry name" value="UBIQUINONE BIOSYNTHESIS O-METHYLTRANSFERASE, MITOCHONDRIAL"/>
    <property type="match status" value="1"/>
</dbReference>
<evidence type="ECO:0000313" key="6">
    <source>
        <dbReference type="Proteomes" id="UP000019277"/>
    </source>
</evidence>
<evidence type="ECO:0000313" key="5">
    <source>
        <dbReference type="EMBL" id="EWC58404.1"/>
    </source>
</evidence>
<keyword evidence="3" id="KW-0949">S-adenosyl-L-methionine</keyword>
<dbReference type="PANTHER" id="PTHR43464">
    <property type="entry name" value="METHYLTRANSFERASE"/>
    <property type="match status" value="1"/>
</dbReference>
<reference evidence="5 6" key="1">
    <citation type="journal article" date="2014" name="Genome Announc.">
        <title>Draft Genome Sequence of the Antitrypanosomally Active Sponge-Associated Bacterium Actinokineospora sp. Strain EG49.</title>
        <authorList>
            <person name="Harjes J."/>
            <person name="Ryu T."/>
            <person name="Abdelmohsen U.R."/>
            <person name="Moitinho-Silva L."/>
            <person name="Horn H."/>
            <person name="Ravasi T."/>
            <person name="Hentschel U."/>
        </authorList>
    </citation>
    <scope>NUCLEOTIDE SEQUENCE [LARGE SCALE GENOMIC DNA]</scope>
    <source>
        <strain evidence="5 6">EG49</strain>
    </source>
</reference>
<accession>W7IWK4</accession>
<keyword evidence="1 5" id="KW-0489">Methyltransferase</keyword>
<dbReference type="Pfam" id="PF13649">
    <property type="entry name" value="Methyltransf_25"/>
    <property type="match status" value="1"/>
</dbReference>
<proteinExistence type="predicted"/>
<sequence>MSTWREWQDSPWGRLRYAVAEANLARHLPPTPLRILDLAGGDGADAIRLAARGHHVTIVDHSPDMLTAARARAHGAALTTRITCVESDIHALPPSEYDAVLCHNVLPYVDDPGATLAAALTHLRPGGVLSVMTVNRHSAPLVAAIRDLDPEAALAALDNPRARTELFDRHITLHTAEEITDTLADLGCPPPSHYGIRTTNDYITDNAKKSDPTFFAALERLELALADRHPYKHTARLFHLVTTKPHR</sequence>
<evidence type="ECO:0000256" key="3">
    <source>
        <dbReference type="ARBA" id="ARBA00022691"/>
    </source>
</evidence>
<name>W7IWK4_9PSEU</name>
<keyword evidence="6" id="KW-1185">Reference proteome</keyword>
<dbReference type="EMBL" id="AYXG01000241">
    <property type="protein sequence ID" value="EWC58404.1"/>
    <property type="molecule type" value="Genomic_DNA"/>
</dbReference>
<evidence type="ECO:0000256" key="2">
    <source>
        <dbReference type="ARBA" id="ARBA00022679"/>
    </source>
</evidence>